<sequence length="670" mass="73100">MVWLNSLLLLVPLLQNLPQARASLVDDIINALEGAVTCAGCHTLLLPLKGLALLGDSAFADTINLQDDDVCKGAIEGPGVILAKDLRNIDPFGQTSTKLCNGLLGLCPSPKVNTYNVPFPKPAPTNTQTFTSKGNSPFQVVHFSDVHIDREYTVGAEANCTKPICCRNYADHTGPVEIPAEPNGNRKCDTPTSLAQSLLEATKANNKFSIFTGDVVEGEFTSCRKTAVWLVTKEYVSRVSSQSLSELNIPFGSSVTKDINAFNDQMASTLQAPVYPAVGNHEAAPVNSFSRNTTSDRSQDQQLGGKFKHIISLQTYLKGVRWQGWIGSGAADQVKHISGSYSTVVEGTKLRIISLNTVYWYKLNFWLYDSNQQQPDPNGILSFLVSELQAAEDGGQRAWIIGHMPPGVADTFDDQSNYYDQVVQRYKNTIAGQFFGHTHADEFQIAYSDYSKRSKDTATGFVWVAPALTPRSGNPAFKVYDVDPDTYEVMDAKVYSADLNDPNYQNSPNWSLLYSARSGYGPLLSTPLASTDSLNPSFWHQVTEGFERDDAAFREYDKRKKRVGQGECTDGSGGDSKAYASCKNSTICALRAARSQDNCVVPKPGLNISRRDESEAHEGHVVTGECESTSVGHLLQQLSVIASQGKLDDETKALLKEKISAVLPAEASQD</sequence>
<evidence type="ECO:0000256" key="1">
    <source>
        <dbReference type="ARBA" id="ARBA00022801"/>
    </source>
</evidence>
<evidence type="ECO:0000256" key="2">
    <source>
        <dbReference type="ARBA" id="ARBA00023180"/>
    </source>
</evidence>
<comment type="similarity">
    <text evidence="3">Belongs to the acid sphingomyelinase family.</text>
</comment>
<dbReference type="AlphaFoldDB" id="A0AAW0BJQ0"/>
<keyword evidence="4" id="KW-0862">Zinc</keyword>
<accession>A0AAW0BJQ0</accession>
<keyword evidence="1 3" id="KW-0378">Hydrolase</keyword>
<feature type="binding site" evidence="4">
    <location>
        <position position="437"/>
    </location>
    <ligand>
        <name>Zn(2+)</name>
        <dbReference type="ChEBI" id="CHEBI:29105"/>
        <label>2</label>
    </ligand>
</feature>
<dbReference type="GO" id="GO:0006685">
    <property type="term" value="P:sphingomyelin catabolic process"/>
    <property type="evidence" value="ECO:0007669"/>
    <property type="project" value="UniProtKB-UniRule"/>
</dbReference>
<reference evidence="8 9" key="1">
    <citation type="submission" date="2024-01" db="EMBL/GenBank/DDBJ databases">
        <title>A draft genome for a cacao thread blight-causing isolate of Paramarasmius palmivorus.</title>
        <authorList>
            <person name="Baruah I.K."/>
            <person name="Bukari Y."/>
            <person name="Amoako-Attah I."/>
            <person name="Meinhardt L.W."/>
            <person name="Bailey B.A."/>
            <person name="Cohen S.P."/>
        </authorList>
    </citation>
    <scope>NUCLEOTIDE SEQUENCE [LARGE SCALE GENOMIC DNA]</scope>
    <source>
        <strain evidence="8 9">GH-12</strain>
    </source>
</reference>
<keyword evidence="2" id="KW-0325">Glycoprotein</keyword>
<dbReference type="InterPro" id="IPR004843">
    <property type="entry name" value="Calcineurin-like_PHP"/>
</dbReference>
<feature type="binding site" evidence="4">
    <location>
        <position position="280"/>
    </location>
    <ligand>
        <name>Zn(2+)</name>
        <dbReference type="ChEBI" id="CHEBI:29105"/>
        <label>2</label>
    </ligand>
</feature>
<feature type="binding site" evidence="4">
    <location>
        <position position="439"/>
    </location>
    <ligand>
        <name>Zn(2+)</name>
        <dbReference type="ChEBI" id="CHEBI:29105"/>
        <label>1</label>
    </ligand>
</feature>
<dbReference type="GO" id="GO:0005615">
    <property type="term" value="C:extracellular space"/>
    <property type="evidence" value="ECO:0007669"/>
    <property type="project" value="TreeGrafter"/>
</dbReference>
<gene>
    <name evidence="8" type="ORF">VNI00_015422</name>
</gene>
<dbReference type="InterPro" id="IPR029052">
    <property type="entry name" value="Metallo-depent_PP-like"/>
</dbReference>
<dbReference type="GO" id="GO:0004767">
    <property type="term" value="F:sphingomyelin phosphodiesterase activity"/>
    <property type="evidence" value="ECO:0007669"/>
    <property type="project" value="UniProtKB-UniRule"/>
</dbReference>
<evidence type="ECO:0000313" key="8">
    <source>
        <dbReference type="EMBL" id="KAK7026880.1"/>
    </source>
</evidence>
<feature type="disulfide bond" evidence="5">
    <location>
        <begin position="166"/>
        <end position="188"/>
    </location>
</feature>
<feature type="binding site" evidence="4">
    <location>
        <position position="145"/>
    </location>
    <ligand>
        <name>Zn(2+)</name>
        <dbReference type="ChEBI" id="CHEBI:29105"/>
        <label>1</label>
    </ligand>
</feature>
<dbReference type="GO" id="GO:0016798">
    <property type="term" value="F:hydrolase activity, acting on glycosyl bonds"/>
    <property type="evidence" value="ECO:0007669"/>
    <property type="project" value="UniProtKB-KW"/>
</dbReference>
<organism evidence="8 9">
    <name type="scientific">Paramarasmius palmivorus</name>
    <dbReference type="NCBI Taxonomy" id="297713"/>
    <lineage>
        <taxon>Eukaryota</taxon>
        <taxon>Fungi</taxon>
        <taxon>Dikarya</taxon>
        <taxon>Basidiomycota</taxon>
        <taxon>Agaricomycotina</taxon>
        <taxon>Agaricomycetes</taxon>
        <taxon>Agaricomycetidae</taxon>
        <taxon>Agaricales</taxon>
        <taxon>Marasmiineae</taxon>
        <taxon>Marasmiaceae</taxon>
        <taxon>Paramarasmius</taxon>
    </lineage>
</organism>
<dbReference type="SUPFAM" id="SSF56300">
    <property type="entry name" value="Metallo-dependent phosphatases"/>
    <property type="match status" value="1"/>
</dbReference>
<feature type="binding site" evidence="4">
    <location>
        <position position="214"/>
    </location>
    <ligand>
        <name>Zn(2+)</name>
        <dbReference type="ChEBI" id="CHEBI:29105"/>
        <label>1</label>
    </ligand>
</feature>
<comment type="caution">
    <text evidence="8">The sequence shown here is derived from an EMBL/GenBank/DDBJ whole genome shotgun (WGS) entry which is preliminary data.</text>
</comment>
<dbReference type="CDD" id="cd00842">
    <property type="entry name" value="MPP_ASMase"/>
    <property type="match status" value="1"/>
</dbReference>
<dbReference type="InterPro" id="IPR011160">
    <property type="entry name" value="Sphingomy_PDE"/>
</dbReference>
<feature type="chain" id="PRO_5043664970" description="Sphingomyelin phosphodiesterase" evidence="6">
    <location>
        <begin position="23"/>
        <end position="670"/>
    </location>
</feature>
<dbReference type="Pfam" id="PF00149">
    <property type="entry name" value="Metallophos"/>
    <property type="match status" value="1"/>
</dbReference>
<evidence type="ECO:0000256" key="5">
    <source>
        <dbReference type="PIRSR" id="PIRSR000948-2"/>
    </source>
</evidence>
<dbReference type="InterPro" id="IPR041805">
    <property type="entry name" value="ASMase/PPN1_MPP"/>
</dbReference>
<feature type="signal peptide" evidence="6">
    <location>
        <begin position="1"/>
        <end position="22"/>
    </location>
</feature>
<dbReference type="GO" id="GO:0046872">
    <property type="term" value="F:metal ion binding"/>
    <property type="evidence" value="ECO:0007669"/>
    <property type="project" value="UniProtKB-KW"/>
</dbReference>
<evidence type="ECO:0000313" key="9">
    <source>
        <dbReference type="Proteomes" id="UP001383192"/>
    </source>
</evidence>
<proteinExistence type="inferred from homology"/>
<evidence type="ECO:0000256" key="4">
    <source>
        <dbReference type="PIRSR" id="PIRSR000948-1"/>
    </source>
</evidence>
<dbReference type="PANTHER" id="PTHR10340:SF34">
    <property type="entry name" value="SPHINGOMYELIN PHOSPHODIESTERASE"/>
    <property type="match status" value="1"/>
</dbReference>
<protein>
    <recommendedName>
        <fullName evidence="3">Sphingomyelin phosphodiesterase</fullName>
    </recommendedName>
</protein>
<dbReference type="GO" id="GO:0016020">
    <property type="term" value="C:membrane"/>
    <property type="evidence" value="ECO:0007669"/>
    <property type="project" value="GOC"/>
</dbReference>
<feature type="disulfide bond" evidence="5">
    <location>
        <begin position="160"/>
        <end position="165"/>
    </location>
</feature>
<dbReference type="Gene3D" id="3.60.21.10">
    <property type="match status" value="1"/>
</dbReference>
<keyword evidence="9" id="KW-1185">Reference proteome</keyword>
<feature type="domain" description="Calcineurin-like phosphoesterase" evidence="7">
    <location>
        <begin position="139"/>
        <end position="440"/>
    </location>
</feature>
<evidence type="ECO:0000256" key="6">
    <source>
        <dbReference type="SAM" id="SignalP"/>
    </source>
</evidence>
<evidence type="ECO:0000256" key="3">
    <source>
        <dbReference type="PIRNR" id="PIRNR000948"/>
    </source>
</evidence>
<dbReference type="PIRSF" id="PIRSF000948">
    <property type="entry name" value="Sphingomy_PDE"/>
    <property type="match status" value="1"/>
</dbReference>
<keyword evidence="6" id="KW-0732">Signal</keyword>
<name>A0AAW0BJQ0_9AGAR</name>
<comment type="function">
    <text evidence="3">Converts sphingomyelin to ceramide.</text>
</comment>
<feature type="binding site" evidence="4">
    <location>
        <position position="403"/>
    </location>
    <ligand>
        <name>Zn(2+)</name>
        <dbReference type="ChEBI" id="CHEBI:29105"/>
        <label>2</label>
    </ligand>
</feature>
<keyword evidence="4" id="KW-0479">Metal-binding</keyword>
<feature type="binding site" evidence="4">
    <location>
        <position position="147"/>
    </location>
    <ligand>
        <name>Zn(2+)</name>
        <dbReference type="ChEBI" id="CHEBI:29105"/>
        <label>1</label>
    </ligand>
</feature>
<comment type="cofactor">
    <cofactor evidence="4">
        <name>Zn(2+)</name>
        <dbReference type="ChEBI" id="CHEBI:29105"/>
    </cofactor>
    <text evidence="4">Binds 2 Zn(2+) ions per subunit.</text>
</comment>
<dbReference type="PANTHER" id="PTHR10340">
    <property type="entry name" value="SPHINGOMYELIN PHOSPHODIESTERASE"/>
    <property type="match status" value="1"/>
</dbReference>
<dbReference type="EMBL" id="JAYKXP010000099">
    <property type="protein sequence ID" value="KAK7026880.1"/>
    <property type="molecule type" value="Genomic_DNA"/>
</dbReference>
<keyword evidence="3" id="KW-0326">Glycosidase</keyword>
<keyword evidence="5" id="KW-1015">Disulfide bond</keyword>
<evidence type="ECO:0000259" key="7">
    <source>
        <dbReference type="Pfam" id="PF00149"/>
    </source>
</evidence>
<dbReference type="Proteomes" id="UP001383192">
    <property type="component" value="Unassembled WGS sequence"/>
</dbReference>
<feature type="binding site" evidence="4">
    <location>
        <position position="214"/>
    </location>
    <ligand>
        <name>Zn(2+)</name>
        <dbReference type="ChEBI" id="CHEBI:29105"/>
        <label>2</label>
    </ligand>
</feature>